<dbReference type="GO" id="GO:0003677">
    <property type="term" value="F:DNA binding"/>
    <property type="evidence" value="ECO:0007669"/>
    <property type="project" value="InterPro"/>
</dbReference>
<gene>
    <name evidence="5" type="ORF">ENF32_02170</name>
</gene>
<dbReference type="InterPro" id="IPR003593">
    <property type="entry name" value="AAA+_ATPase"/>
</dbReference>
<evidence type="ECO:0000259" key="4">
    <source>
        <dbReference type="SMART" id="SM00382"/>
    </source>
</evidence>
<sequence length="509" mass="55537">MLGRVTSGTVIGIEGYLVEVEVDFSRGLPAFNVVGLPDAAVREARDRVRAAIKNSGFDFPMKRITVNLAPADLKKEGAAFDLPMALGILGAMGVVEQEKLDNFMVVGELSLNGDLKPIKGALSLALGAQGEGLGGLVLPQANTQEAALVDGLEVYGFSHLMEVLAFLRGEKPCSPVVVDKEGLFHHSRTYPVDFADVKGQEAAKRSLEVAAAGGHNILMFGPPGSGKTMLARRLPTILPDLTFQEALETTKIHSVAGVLKGPLVAIRPFRSPHHTISDVALIGGGSYPRPGEVSLAHNGVLFLDELPEFKRNVLEVLRQPLEDGEVTIARASLTITYPARFLLVGSMNPCPCGYLGHPTRECTCTPQQIRRYMAKISGPLLDRIDLYIEVPALEYQEMRKEGDGEPSARIRERVEKARQIQERRFSGRGIHFNAHMGVMEIKEFCQLDGPSHALLEAAVKRLGLSARAYHRILKVARTIADLEGVERISPAHIAESIQYRSLERREGWV</sequence>
<dbReference type="AlphaFoldDB" id="A0A7C0YDD3"/>
<dbReference type="GO" id="GO:0005524">
    <property type="term" value="F:ATP binding"/>
    <property type="evidence" value="ECO:0007669"/>
    <property type="project" value="UniProtKB-KW"/>
</dbReference>
<dbReference type="Proteomes" id="UP000885690">
    <property type="component" value="Unassembled WGS sequence"/>
</dbReference>
<dbReference type="InterPro" id="IPR045006">
    <property type="entry name" value="CHLI-like"/>
</dbReference>
<protein>
    <submittedName>
        <fullName evidence="5">ATP-binding protein</fullName>
    </submittedName>
</protein>
<accession>A0A7C0YDD3</accession>
<dbReference type="PRINTS" id="PR01657">
    <property type="entry name" value="MCMFAMILY"/>
</dbReference>
<dbReference type="Pfam" id="PF01078">
    <property type="entry name" value="Mg_chelatase"/>
    <property type="match status" value="1"/>
</dbReference>
<dbReference type="SUPFAM" id="SSF54211">
    <property type="entry name" value="Ribosomal protein S5 domain 2-like"/>
    <property type="match status" value="1"/>
</dbReference>
<feature type="domain" description="AAA+ ATPase" evidence="4">
    <location>
        <begin position="213"/>
        <end position="394"/>
    </location>
</feature>
<evidence type="ECO:0000256" key="1">
    <source>
        <dbReference type="ARBA" id="ARBA00006354"/>
    </source>
</evidence>
<dbReference type="SUPFAM" id="SSF52540">
    <property type="entry name" value="P-loop containing nucleoside triphosphate hydrolases"/>
    <property type="match status" value="1"/>
</dbReference>
<dbReference type="InterPro" id="IPR025158">
    <property type="entry name" value="Mg_chelat-rel_C"/>
</dbReference>
<name>A0A7C0YDD3_9BACT</name>
<dbReference type="InterPro" id="IPR027417">
    <property type="entry name" value="P-loop_NTPase"/>
</dbReference>
<reference evidence="5" key="1">
    <citation type="journal article" date="2020" name="mSystems">
        <title>Genome- and Community-Level Interaction Insights into Carbon Utilization and Element Cycling Functions of Hydrothermarchaeota in Hydrothermal Sediment.</title>
        <authorList>
            <person name="Zhou Z."/>
            <person name="Liu Y."/>
            <person name="Xu W."/>
            <person name="Pan J."/>
            <person name="Luo Z.H."/>
            <person name="Li M."/>
        </authorList>
    </citation>
    <scope>NUCLEOTIDE SEQUENCE [LARGE SCALE GENOMIC DNA]</scope>
    <source>
        <strain evidence="5">HyVt-115</strain>
    </source>
</reference>
<dbReference type="Gene3D" id="3.40.50.300">
    <property type="entry name" value="P-loop containing nucleotide triphosphate hydrolases"/>
    <property type="match status" value="1"/>
</dbReference>
<evidence type="ECO:0000256" key="3">
    <source>
        <dbReference type="ARBA" id="ARBA00022840"/>
    </source>
</evidence>
<keyword evidence="3 5" id="KW-0067">ATP-binding</keyword>
<dbReference type="Pfam" id="PF13541">
    <property type="entry name" value="ChlI"/>
    <property type="match status" value="1"/>
</dbReference>
<dbReference type="InterPro" id="IPR004482">
    <property type="entry name" value="Mg_chelat-rel"/>
</dbReference>
<comment type="similarity">
    <text evidence="1">Belongs to the Mg-chelatase subunits D/I family. ComM subfamily.</text>
</comment>
<evidence type="ECO:0000313" key="5">
    <source>
        <dbReference type="EMBL" id="HDD52860.1"/>
    </source>
</evidence>
<comment type="caution">
    <text evidence="5">The sequence shown here is derived from an EMBL/GenBank/DDBJ whole genome shotgun (WGS) entry which is preliminary data.</text>
</comment>
<evidence type="ECO:0000256" key="2">
    <source>
        <dbReference type="ARBA" id="ARBA00022741"/>
    </source>
</evidence>
<dbReference type="PANTHER" id="PTHR32039:SF7">
    <property type="entry name" value="COMPETENCE PROTEIN COMM"/>
    <property type="match status" value="1"/>
</dbReference>
<dbReference type="InterPro" id="IPR001208">
    <property type="entry name" value="MCM_dom"/>
</dbReference>
<organism evidence="5">
    <name type="scientific">Thermosulfidibacter takaii</name>
    <dbReference type="NCBI Taxonomy" id="412593"/>
    <lineage>
        <taxon>Bacteria</taxon>
        <taxon>Pseudomonadati</taxon>
        <taxon>Thermosulfidibacterota</taxon>
        <taxon>Thermosulfidibacteria</taxon>
        <taxon>Thermosulfidibacterales</taxon>
        <taxon>Thermosulfidibacteraceae</taxon>
    </lineage>
</organism>
<dbReference type="EMBL" id="DQWS01000083">
    <property type="protein sequence ID" value="HDD52860.1"/>
    <property type="molecule type" value="Genomic_DNA"/>
</dbReference>
<dbReference type="Gene3D" id="3.30.230.10">
    <property type="match status" value="1"/>
</dbReference>
<dbReference type="SMART" id="SM00382">
    <property type="entry name" value="AAA"/>
    <property type="match status" value="1"/>
</dbReference>
<dbReference type="PANTHER" id="PTHR32039">
    <property type="entry name" value="MAGNESIUM-CHELATASE SUBUNIT CHLI"/>
    <property type="match status" value="1"/>
</dbReference>
<dbReference type="InterPro" id="IPR020568">
    <property type="entry name" value="Ribosomal_Su5_D2-typ_SF"/>
</dbReference>
<dbReference type="InterPro" id="IPR014721">
    <property type="entry name" value="Ribsml_uS5_D2-typ_fold_subgr"/>
</dbReference>
<dbReference type="Pfam" id="PF13335">
    <property type="entry name" value="Mg_chelatase_C"/>
    <property type="match status" value="1"/>
</dbReference>
<keyword evidence="2" id="KW-0547">Nucleotide-binding</keyword>
<proteinExistence type="inferred from homology"/>
<dbReference type="NCBIfam" id="TIGR00368">
    <property type="entry name" value="YifB family Mg chelatase-like AAA ATPase"/>
    <property type="match status" value="1"/>
</dbReference>
<dbReference type="InterPro" id="IPR000523">
    <property type="entry name" value="Mg_chelatse_chII-like_cat_dom"/>
</dbReference>